<dbReference type="AlphaFoldDB" id="N2AKJ3"/>
<sequence length="104" mass="11841">MDSKNFGDILKDLRKRSGLTQEQLGEQIGKSKSIISFYELRDRSPSPVALIKLASVFHVSTDYLLGVDPARRLDVSELTEEDIAVVTQLIDLLRKKNRNNQKLR</sequence>
<reference evidence="3 4" key="1">
    <citation type="journal article" date="2014" name="Genome Announc.">
        <title>Draft genome sequences of the altered schaedler flora, a defined bacterial community from gnotobiotic mice.</title>
        <authorList>
            <person name="Wannemuehler M.J."/>
            <person name="Overstreet A.M."/>
            <person name="Ward D.V."/>
            <person name="Phillips G.J."/>
        </authorList>
    </citation>
    <scope>NUCLEOTIDE SEQUENCE [LARGE SCALE GENOMIC DNA]</scope>
    <source>
        <strain evidence="3 4">ASF492</strain>
    </source>
</reference>
<evidence type="ECO:0000313" key="3">
    <source>
        <dbReference type="EMBL" id="EMZ29752.1"/>
    </source>
</evidence>
<dbReference type="GO" id="GO:0003677">
    <property type="term" value="F:DNA binding"/>
    <property type="evidence" value="ECO:0007669"/>
    <property type="project" value="UniProtKB-KW"/>
</dbReference>
<dbReference type="PANTHER" id="PTHR46558:SF11">
    <property type="entry name" value="HTH-TYPE TRANSCRIPTIONAL REGULATOR XRE"/>
    <property type="match status" value="1"/>
</dbReference>
<dbReference type="STRING" id="1235802.C823_01716"/>
<dbReference type="SMART" id="SM00530">
    <property type="entry name" value="HTH_XRE"/>
    <property type="match status" value="1"/>
</dbReference>
<dbReference type="EMBL" id="AQFT01000054">
    <property type="protein sequence ID" value="EMZ29752.1"/>
    <property type="molecule type" value="Genomic_DNA"/>
</dbReference>
<dbReference type="HOGENOM" id="CLU_066192_4_2_9"/>
<dbReference type="PROSITE" id="PS50943">
    <property type="entry name" value="HTH_CROC1"/>
    <property type="match status" value="1"/>
</dbReference>
<proteinExistence type="predicted"/>
<dbReference type="PATRIC" id="fig|1235802.3.peg.1823"/>
<dbReference type="OrthoDB" id="9785138at2"/>
<comment type="caution">
    <text evidence="3">The sequence shown here is derived from an EMBL/GenBank/DDBJ whole genome shotgun (WGS) entry which is preliminary data.</text>
</comment>
<dbReference type="PANTHER" id="PTHR46558">
    <property type="entry name" value="TRACRIPTIONAL REGULATORY PROTEIN-RELATED-RELATED"/>
    <property type="match status" value="1"/>
</dbReference>
<evidence type="ECO:0000313" key="4">
    <source>
        <dbReference type="Proteomes" id="UP000012589"/>
    </source>
</evidence>
<name>N2AKJ3_9FIRM</name>
<protein>
    <recommendedName>
        <fullName evidence="2">HTH cro/C1-type domain-containing protein</fullName>
    </recommendedName>
</protein>
<dbReference type="CDD" id="cd00093">
    <property type="entry name" value="HTH_XRE"/>
    <property type="match status" value="1"/>
</dbReference>
<feature type="domain" description="HTH cro/C1-type" evidence="2">
    <location>
        <begin position="10"/>
        <end position="64"/>
    </location>
</feature>
<dbReference type="SUPFAM" id="SSF47413">
    <property type="entry name" value="lambda repressor-like DNA-binding domains"/>
    <property type="match status" value="1"/>
</dbReference>
<keyword evidence="4" id="KW-1185">Reference proteome</keyword>
<evidence type="ECO:0000259" key="2">
    <source>
        <dbReference type="PROSITE" id="PS50943"/>
    </source>
</evidence>
<gene>
    <name evidence="3" type="ORF">C823_01716</name>
</gene>
<dbReference type="Proteomes" id="UP000012589">
    <property type="component" value="Unassembled WGS sequence"/>
</dbReference>
<dbReference type="InterPro" id="IPR010982">
    <property type="entry name" value="Lambda_DNA-bd_dom_sf"/>
</dbReference>
<dbReference type="InterPro" id="IPR001387">
    <property type="entry name" value="Cro/C1-type_HTH"/>
</dbReference>
<keyword evidence="1" id="KW-0238">DNA-binding</keyword>
<dbReference type="Gene3D" id="1.10.260.40">
    <property type="entry name" value="lambda repressor-like DNA-binding domains"/>
    <property type="match status" value="1"/>
</dbReference>
<dbReference type="Pfam" id="PF01381">
    <property type="entry name" value="HTH_3"/>
    <property type="match status" value="1"/>
</dbReference>
<organism evidence="3 4">
    <name type="scientific">Eubacterium plexicaudatum ASF492</name>
    <dbReference type="NCBI Taxonomy" id="1235802"/>
    <lineage>
        <taxon>Bacteria</taxon>
        <taxon>Bacillati</taxon>
        <taxon>Bacillota</taxon>
        <taxon>Clostridia</taxon>
        <taxon>Eubacteriales</taxon>
        <taxon>Eubacteriaceae</taxon>
        <taxon>Eubacterium</taxon>
    </lineage>
</organism>
<accession>N2AKJ3</accession>
<dbReference type="eggNOG" id="COG1396">
    <property type="taxonomic scope" value="Bacteria"/>
</dbReference>
<evidence type="ECO:0000256" key="1">
    <source>
        <dbReference type="ARBA" id="ARBA00023125"/>
    </source>
</evidence>